<dbReference type="GO" id="GO:0004497">
    <property type="term" value="F:monooxygenase activity"/>
    <property type="evidence" value="ECO:0007669"/>
    <property type="project" value="UniProtKB-ARBA"/>
</dbReference>
<dbReference type="Gene3D" id="2.102.10.10">
    <property type="entry name" value="Rieske [2Fe-2S] iron-sulphur domain"/>
    <property type="match status" value="1"/>
</dbReference>
<dbReference type="GO" id="GO:0051537">
    <property type="term" value="F:2 iron, 2 sulfur cluster binding"/>
    <property type="evidence" value="ECO:0007669"/>
    <property type="project" value="UniProtKB-KW"/>
</dbReference>
<dbReference type="InterPro" id="IPR045612">
    <property type="entry name" value="DUF5914"/>
</dbReference>
<keyword evidence="5" id="KW-0411">Iron-sulfur</keyword>
<dbReference type="PATRIC" id="fig|1194972.3.peg.5785"/>
<dbReference type="RefSeq" id="WP_003929491.1">
    <property type="nucleotide sequence ID" value="NZ_JH814686.1"/>
</dbReference>
<evidence type="ECO:0000313" key="8">
    <source>
        <dbReference type="Proteomes" id="UP000006072"/>
    </source>
</evidence>
<evidence type="ECO:0000256" key="1">
    <source>
        <dbReference type="ARBA" id="ARBA00022714"/>
    </source>
</evidence>
<dbReference type="AlphaFoldDB" id="K0UAI0"/>
<evidence type="ECO:0000313" key="7">
    <source>
        <dbReference type="EMBL" id="EJZ04357.1"/>
    </source>
</evidence>
<dbReference type="PROSITE" id="PS51296">
    <property type="entry name" value="RIESKE"/>
    <property type="match status" value="1"/>
</dbReference>
<dbReference type="SUPFAM" id="SSF50022">
    <property type="entry name" value="ISP domain"/>
    <property type="match status" value="1"/>
</dbReference>
<dbReference type="Proteomes" id="UP000006072">
    <property type="component" value="Unassembled WGS sequence"/>
</dbReference>
<dbReference type="InterPro" id="IPR036922">
    <property type="entry name" value="Rieske_2Fe-2S_sf"/>
</dbReference>
<dbReference type="GO" id="GO:0016705">
    <property type="term" value="F:oxidoreductase activity, acting on paired donors, with incorporation or reduction of molecular oxygen"/>
    <property type="evidence" value="ECO:0007669"/>
    <property type="project" value="UniProtKB-ARBA"/>
</dbReference>
<keyword evidence="3" id="KW-0560">Oxidoreductase</keyword>
<dbReference type="Pfam" id="PF19299">
    <property type="entry name" value="DUF5914"/>
    <property type="match status" value="1"/>
</dbReference>
<dbReference type="HOGENOM" id="CLU_831113_0_0_11"/>
<evidence type="ECO:0000256" key="3">
    <source>
        <dbReference type="ARBA" id="ARBA00023002"/>
    </source>
</evidence>
<evidence type="ECO:0000256" key="5">
    <source>
        <dbReference type="ARBA" id="ARBA00023014"/>
    </source>
</evidence>
<protein>
    <submittedName>
        <fullName evidence="7">Rieske (2Fe-2S) domain-containing protein</fullName>
    </submittedName>
</protein>
<feature type="domain" description="Rieske" evidence="6">
    <location>
        <begin position="55"/>
        <end position="143"/>
    </location>
</feature>
<accession>K0UAI0</accession>
<evidence type="ECO:0000256" key="2">
    <source>
        <dbReference type="ARBA" id="ARBA00022723"/>
    </source>
</evidence>
<dbReference type="InterPro" id="IPR050584">
    <property type="entry name" value="Cholesterol_7-desaturase"/>
</dbReference>
<keyword evidence="2" id="KW-0479">Metal-binding</keyword>
<comment type="caution">
    <text evidence="7">The sequence shown here is derived from an EMBL/GenBank/DDBJ whole genome shotgun (WGS) entry which is preliminary data.</text>
</comment>
<organism evidence="7 8">
    <name type="scientific">Mycolicibacterium vaccae ATCC 25954</name>
    <dbReference type="NCBI Taxonomy" id="1194972"/>
    <lineage>
        <taxon>Bacteria</taxon>
        <taxon>Bacillati</taxon>
        <taxon>Actinomycetota</taxon>
        <taxon>Actinomycetes</taxon>
        <taxon>Mycobacteriales</taxon>
        <taxon>Mycobacteriaceae</taxon>
        <taxon>Mycolicibacterium</taxon>
    </lineage>
</organism>
<dbReference type="GO" id="GO:0046872">
    <property type="term" value="F:metal ion binding"/>
    <property type="evidence" value="ECO:0007669"/>
    <property type="project" value="UniProtKB-KW"/>
</dbReference>
<dbReference type="eggNOG" id="COG4638">
    <property type="taxonomic scope" value="Bacteria"/>
</dbReference>
<sequence>MNTLTGMRARLAKAWPFEVVRAPSWAAQTPTYQDANPAVIDAALRRALRRPGGNWFVVAASSQITTKAYGTTVAGRQLVAWRGADGGLLVAPRACPHLGADLATAPVDCGTLVCPWHGLRLGERRHGSWKPYPAHDDGVLCWVRLDARSDAESGAEVDVSAPTDAPVVPVRPGQPSLAAVTRLEGVCEPRDIVANRLDPWHGAWFHPYSFTQLRVISAPPADDGLAEDLDRFLVEVTFHIGKLGVPVIAEFTTPGPRTVVMRIIEGEGRGSVVETHATPLGPGPDGRPRTAVIEAAIAHSDRPRFGTGLVAAPLIRPLMRRAANRLWRDDLAYAERLFELRS</sequence>
<keyword evidence="8" id="KW-1185">Reference proteome</keyword>
<proteinExistence type="predicted"/>
<dbReference type="InterPro" id="IPR017941">
    <property type="entry name" value="Rieske_2Fe-2S"/>
</dbReference>
<dbReference type="Pfam" id="PF00355">
    <property type="entry name" value="Rieske"/>
    <property type="match status" value="1"/>
</dbReference>
<name>K0UAI0_MYCVA</name>
<dbReference type="EMBL" id="ALQA01000124">
    <property type="protein sequence ID" value="EJZ04357.1"/>
    <property type="molecule type" value="Genomic_DNA"/>
</dbReference>
<reference evidence="7 8" key="1">
    <citation type="journal article" date="2012" name="J. Bacteriol.">
        <title>Complete Genome Sequence of Mycobacterium vaccae Type Strain ATCC 25954.</title>
        <authorList>
            <person name="Ho Y.S."/>
            <person name="Adroub S.A."/>
            <person name="Abadi M."/>
            <person name="Al Alwan B."/>
            <person name="Alkhateeb R."/>
            <person name="Gao G."/>
            <person name="Ragab A."/>
            <person name="Ali S."/>
            <person name="van Soolingen D."/>
            <person name="Bitter W."/>
            <person name="Pain A."/>
            <person name="Abdallah A.M."/>
        </authorList>
    </citation>
    <scope>NUCLEOTIDE SEQUENCE [LARGE SCALE GENOMIC DNA]</scope>
    <source>
        <strain evidence="7 8">ATCC 25954</strain>
    </source>
</reference>
<dbReference type="PANTHER" id="PTHR21266">
    <property type="entry name" value="IRON-SULFUR DOMAIN CONTAINING PROTEIN"/>
    <property type="match status" value="1"/>
</dbReference>
<keyword evidence="4" id="KW-0408">Iron</keyword>
<gene>
    <name evidence="7" type="ORF">MVAC_29203</name>
</gene>
<keyword evidence="1" id="KW-0001">2Fe-2S</keyword>
<evidence type="ECO:0000259" key="6">
    <source>
        <dbReference type="PROSITE" id="PS51296"/>
    </source>
</evidence>
<evidence type="ECO:0000256" key="4">
    <source>
        <dbReference type="ARBA" id="ARBA00023004"/>
    </source>
</evidence>
<dbReference type="PANTHER" id="PTHR21266:SF60">
    <property type="entry name" value="3-KETOSTEROID-9-ALPHA-MONOOXYGENASE, OXYGENASE COMPONENT"/>
    <property type="match status" value="1"/>
</dbReference>